<dbReference type="PANTHER" id="PTHR38372">
    <property type="entry name" value="DENTIN SIALOPHOSPHOPROTEIN-LIKE PROTEIN"/>
    <property type="match status" value="1"/>
</dbReference>
<dbReference type="OrthoDB" id="4869960at2759"/>
<feature type="region of interest" description="Disordered" evidence="1">
    <location>
        <begin position="345"/>
        <end position="373"/>
    </location>
</feature>
<evidence type="ECO:0000313" key="3">
    <source>
        <dbReference type="EMBL" id="VFQ65447.1"/>
    </source>
</evidence>
<dbReference type="InterPro" id="IPR010844">
    <property type="entry name" value="Occludin_ELL"/>
</dbReference>
<dbReference type="AlphaFoldDB" id="A0A484KQM2"/>
<feature type="compositionally biased region" description="Polar residues" evidence="1">
    <location>
        <begin position="440"/>
        <end position="451"/>
    </location>
</feature>
<dbReference type="PROSITE" id="PS51980">
    <property type="entry name" value="OCEL"/>
    <property type="match status" value="1"/>
</dbReference>
<feature type="compositionally biased region" description="Low complexity" evidence="1">
    <location>
        <begin position="452"/>
        <end position="466"/>
    </location>
</feature>
<dbReference type="PANTHER" id="PTHR38372:SF2">
    <property type="entry name" value="DENTIN SIALOPHOSPHOPROTEIN-LIKE PROTEIN"/>
    <property type="match status" value="1"/>
</dbReference>
<gene>
    <name evidence="3" type="ORF">CCAM_LOCUS7223</name>
</gene>
<dbReference type="Proteomes" id="UP000595140">
    <property type="component" value="Unassembled WGS sequence"/>
</dbReference>
<feature type="compositionally biased region" description="Polar residues" evidence="1">
    <location>
        <begin position="345"/>
        <end position="354"/>
    </location>
</feature>
<dbReference type="SUPFAM" id="SSF144292">
    <property type="entry name" value="occludin/ELL-like"/>
    <property type="match status" value="1"/>
</dbReference>
<feature type="compositionally biased region" description="Gly residues" evidence="1">
    <location>
        <begin position="13"/>
        <end position="23"/>
    </location>
</feature>
<keyword evidence="4" id="KW-1185">Reference proteome</keyword>
<name>A0A484KQM2_9ASTE</name>
<feature type="compositionally biased region" description="Basic residues" evidence="1">
    <location>
        <begin position="230"/>
        <end position="241"/>
    </location>
</feature>
<organism evidence="3 4">
    <name type="scientific">Cuscuta campestris</name>
    <dbReference type="NCBI Taxonomy" id="132261"/>
    <lineage>
        <taxon>Eukaryota</taxon>
        <taxon>Viridiplantae</taxon>
        <taxon>Streptophyta</taxon>
        <taxon>Embryophyta</taxon>
        <taxon>Tracheophyta</taxon>
        <taxon>Spermatophyta</taxon>
        <taxon>Magnoliopsida</taxon>
        <taxon>eudicotyledons</taxon>
        <taxon>Gunneridae</taxon>
        <taxon>Pentapetalae</taxon>
        <taxon>asterids</taxon>
        <taxon>lamiids</taxon>
        <taxon>Solanales</taxon>
        <taxon>Convolvulaceae</taxon>
        <taxon>Cuscuteae</taxon>
        <taxon>Cuscuta</taxon>
        <taxon>Cuscuta subgen. Grammica</taxon>
        <taxon>Cuscuta sect. Cleistogrammica</taxon>
    </lineage>
</organism>
<evidence type="ECO:0000256" key="1">
    <source>
        <dbReference type="SAM" id="MobiDB-lite"/>
    </source>
</evidence>
<feature type="compositionally biased region" description="Basic and acidic residues" evidence="1">
    <location>
        <begin position="606"/>
        <end position="622"/>
    </location>
</feature>
<evidence type="ECO:0000313" key="4">
    <source>
        <dbReference type="Proteomes" id="UP000595140"/>
    </source>
</evidence>
<feature type="compositionally biased region" description="Basic residues" evidence="1">
    <location>
        <begin position="1"/>
        <end position="12"/>
    </location>
</feature>
<feature type="region of interest" description="Disordered" evidence="1">
    <location>
        <begin position="602"/>
        <end position="627"/>
    </location>
</feature>
<dbReference type="Pfam" id="PF07303">
    <property type="entry name" value="Occludin_ELL"/>
    <property type="match status" value="1"/>
</dbReference>
<sequence>MPRSGGSRKRGRGGGGGRAGGAGKRQNKSNFQQPAIRRSSAAPGGRLSFGNGVAGPRNRSAAAASTPPAPSDATEDIFSLVSGDRFHFATIIRLTPDLVEEIKRAEAHGATTHIKFGSNASNSAGNVINVGGKDFRFTWSRDTGDLCDIYEERQSDEDGNGLLVESGSAWRKVNVQRVLDESTKNHVKMLSEEAERKSKSRKTIVLDSRNPSTNSQVKAMDAVEGNPCKRAFKQPPQRKRKFEPPPARSTPKASQKSGLSTITSFGCKKSTSSNLCDLQSTLTTVLMDNGSHGMTIKTLEKAVREAFPNSGRQFETMLKKVAIFRAPGRYFLKPGVEMETLKKSTINNGSSPEENNSHKPPSHNKHEDTAPKSSLPLRADTEALEGPLQLNYNLEDALTSLEKVDIIQTSPDYGEKNAPDHSKGPAGISSDSESNNSDSVGKSGSRSLGGTSESDASSNNESSNDAVGILGSDDDRGAKYEQKLSKNSGSRSLGGTSESDASSNNESSNDAVGILGSDDDRGAKYEQKLSKNRLSKFPIQSTYQDSEPTQIRIGENKCTRVADILEIEKDLPDVEITNVNFGSVLIEENRIQTRKLVIESDLEEKQDDKPGATKRQKSEKMHQQQNSVSMKPLFAKGAVQDKHQTHVDSQPISQQHCSAVVQTVVKCHKHHKPSEVDSEKQHNITEGCVEFIYGDNHRMVSTGAAQYDISNDACKGKRTSSADEISPYFMYEKKEPELRLPIKGFGQYKEYVEEYHEKYEKYCLLNKNLESYRSEFHDIGKDLHVYKGKDMERFYETLERLKDSYYQHGHRHKRLKKIFIVLHEELKHLKQMINDFVASNGTRTITSFDP</sequence>
<protein>
    <recommendedName>
        <fullName evidence="2">OCEL domain-containing protein</fullName>
    </recommendedName>
</protein>
<feature type="region of interest" description="Disordered" evidence="1">
    <location>
        <begin position="191"/>
        <end position="259"/>
    </location>
</feature>
<accession>A0A484KQM2</accession>
<feature type="region of interest" description="Disordered" evidence="1">
    <location>
        <begin position="411"/>
        <end position="520"/>
    </location>
</feature>
<evidence type="ECO:0000259" key="2">
    <source>
        <dbReference type="PROSITE" id="PS51980"/>
    </source>
</evidence>
<feature type="compositionally biased region" description="Basic and acidic residues" evidence="1">
    <location>
        <begin position="473"/>
        <end position="484"/>
    </location>
</feature>
<proteinExistence type="predicted"/>
<feature type="domain" description="OCEL" evidence="2">
    <location>
        <begin position="733"/>
        <end position="841"/>
    </location>
</feature>
<feature type="compositionally biased region" description="Low complexity" evidence="1">
    <location>
        <begin position="429"/>
        <end position="439"/>
    </location>
</feature>
<dbReference type="EMBL" id="OOIL02000462">
    <property type="protein sequence ID" value="VFQ65447.1"/>
    <property type="molecule type" value="Genomic_DNA"/>
</dbReference>
<feature type="region of interest" description="Disordered" evidence="1">
    <location>
        <begin position="1"/>
        <end position="73"/>
    </location>
</feature>
<feature type="compositionally biased region" description="Basic and acidic residues" evidence="1">
    <location>
        <begin position="413"/>
        <end position="423"/>
    </location>
</feature>
<feature type="compositionally biased region" description="Polar residues" evidence="1">
    <location>
        <begin position="485"/>
        <end position="496"/>
    </location>
</feature>
<feature type="compositionally biased region" description="Low complexity" evidence="1">
    <location>
        <begin position="497"/>
        <end position="511"/>
    </location>
</feature>
<reference evidence="3 4" key="1">
    <citation type="submission" date="2018-04" db="EMBL/GenBank/DDBJ databases">
        <authorList>
            <person name="Vogel A."/>
        </authorList>
    </citation>
    <scope>NUCLEOTIDE SEQUENCE [LARGE SCALE GENOMIC DNA]</scope>
</reference>